<keyword evidence="1" id="KW-0472">Membrane</keyword>
<keyword evidence="1" id="KW-0812">Transmembrane</keyword>
<keyword evidence="1" id="KW-1133">Transmembrane helix</keyword>
<dbReference type="EMBL" id="MN740746">
    <property type="protein sequence ID" value="QHU09864.1"/>
    <property type="molecule type" value="Genomic_DNA"/>
</dbReference>
<reference evidence="2" key="1">
    <citation type="journal article" date="2020" name="Nature">
        <title>Giant virus diversity and host interactions through global metagenomics.</title>
        <authorList>
            <person name="Schulz F."/>
            <person name="Roux S."/>
            <person name="Paez-Espino D."/>
            <person name="Jungbluth S."/>
            <person name="Walsh D.A."/>
            <person name="Denef V.J."/>
            <person name="McMahon K.D."/>
            <person name="Konstantinidis K.T."/>
            <person name="Eloe-Fadrosh E.A."/>
            <person name="Kyrpides N.C."/>
            <person name="Woyke T."/>
        </authorList>
    </citation>
    <scope>NUCLEOTIDE SEQUENCE</scope>
    <source>
        <strain evidence="2">GVMAG-S-1101164-164</strain>
    </source>
</reference>
<name>A0A6C0K1D5_9ZZZZ</name>
<feature type="transmembrane region" description="Helical" evidence="1">
    <location>
        <begin position="56"/>
        <end position="75"/>
    </location>
</feature>
<dbReference type="Gene3D" id="1.10.1200.120">
    <property type="entry name" value="Large-conductance mechanosensitive channel, MscL, domain 1"/>
    <property type="match status" value="1"/>
</dbReference>
<evidence type="ECO:0000313" key="2">
    <source>
        <dbReference type="EMBL" id="QHU09864.1"/>
    </source>
</evidence>
<accession>A0A6C0K1D5</accession>
<evidence type="ECO:0000256" key="1">
    <source>
        <dbReference type="SAM" id="Phobius"/>
    </source>
</evidence>
<proteinExistence type="predicted"/>
<protein>
    <submittedName>
        <fullName evidence="2">Uncharacterized protein</fullName>
    </submittedName>
</protein>
<dbReference type="AlphaFoldDB" id="A0A6C0K1D5"/>
<organism evidence="2">
    <name type="scientific">viral metagenome</name>
    <dbReference type="NCBI Taxonomy" id="1070528"/>
    <lineage>
        <taxon>unclassified sequences</taxon>
        <taxon>metagenomes</taxon>
        <taxon>organismal metagenomes</taxon>
    </lineage>
</organism>
<dbReference type="InterPro" id="IPR036019">
    <property type="entry name" value="MscL_channel"/>
</dbReference>
<sequence length="92" mass="9565">MTELLTIAVAIYIGATLYRFFEAVTHDIVSPVIGGFFPGAEKSVDGVVITVGSAKIKIGAAIGAAVNLGIAFLVVSMTLPHIKKYAPVGGYR</sequence>
<dbReference type="SUPFAM" id="SSF81330">
    <property type="entry name" value="Gated mechanosensitive channel"/>
    <property type="match status" value="1"/>
</dbReference>